<proteinExistence type="predicted"/>
<gene>
    <name evidence="1" type="ORF">HA50_02155</name>
</gene>
<organism evidence="1 2">
    <name type="scientific">Pantoea cypripedii</name>
    <name type="common">Pectobacterium cypripedii</name>
    <name type="synonym">Erwinia cypripedii</name>
    <dbReference type="NCBI Taxonomy" id="55209"/>
    <lineage>
        <taxon>Bacteria</taxon>
        <taxon>Pseudomonadati</taxon>
        <taxon>Pseudomonadota</taxon>
        <taxon>Gammaproteobacteria</taxon>
        <taxon>Enterobacterales</taxon>
        <taxon>Erwiniaceae</taxon>
        <taxon>Pantoea</taxon>
    </lineage>
</organism>
<sequence length="462" mass="52229">MAWEQVLLLAIYSRQRYIECSDDRGFNNRIQLVHEARKDHKLMGEVLNSLEQGKGSNDIVAMLLNDGSLSSTTLLADIESKQIAFTTYSGSHPFSYFAMYTMLHDPLSVFQQLLAFDGFSLTEFIVHRWQGLNKSPFPMSNNDEPLFNPALSLDRLTDIIEEKGIEVNREAFASELKGALAQIIGKHLKATFDLLHWRSHAKYEPASLFSEMCTVEKNKHHFRMDFDAVLLSNVINLGQVDSLMEGIKAEITRAYDKSPLTGPFGSTDNKSADGVIDALSEWYKSVNTGLIKKIERVPALIACLLDFDLRFRIGMGSEGFGLIRMSALRFKLTSRDYAMLVTAIIRYTLFKSGSAYDFNNNVFRTYQSIESFLADFAQKSDNDSAGPALVKTWSNLEQGPMIERFKKLPGYLKPHLNPEMIREKIAEQKRLSREESTPYPINSLFPLPLWAKLSETATIAGE</sequence>
<evidence type="ECO:0000313" key="1">
    <source>
        <dbReference type="EMBL" id="ORM92218.1"/>
    </source>
</evidence>
<dbReference type="Proteomes" id="UP000193749">
    <property type="component" value="Unassembled WGS sequence"/>
</dbReference>
<comment type="caution">
    <text evidence="1">The sequence shown here is derived from an EMBL/GenBank/DDBJ whole genome shotgun (WGS) entry which is preliminary data.</text>
</comment>
<evidence type="ECO:0000313" key="2">
    <source>
        <dbReference type="Proteomes" id="UP000193749"/>
    </source>
</evidence>
<dbReference type="EMBL" id="MLJI01000001">
    <property type="protein sequence ID" value="ORM92218.1"/>
    <property type="molecule type" value="Genomic_DNA"/>
</dbReference>
<accession>A0A1X1EQD4</accession>
<protein>
    <submittedName>
        <fullName evidence="1">Uncharacterized protein</fullName>
    </submittedName>
</protein>
<name>A0A1X1EQD4_PANCY</name>
<reference evidence="1 2" key="1">
    <citation type="journal article" date="2017" name="Antonie Van Leeuwenhoek">
        <title>Phylogenomic resolution of the bacterial genus Pantoea and its relationship with Erwinia and Tatumella.</title>
        <authorList>
            <person name="Palmer M."/>
            <person name="Steenkamp E.T."/>
            <person name="Coetzee M.P."/>
            <person name="Chan W.Y."/>
            <person name="van Zyl E."/>
            <person name="De Maayer P."/>
            <person name="Coutinho T.A."/>
            <person name="Blom J."/>
            <person name="Smits T.H."/>
            <person name="Duffy B."/>
            <person name="Venter S.N."/>
        </authorList>
    </citation>
    <scope>NUCLEOTIDE SEQUENCE [LARGE SCALE GENOMIC DNA]</scope>
    <source>
        <strain evidence="1 2">LMG 2657</strain>
    </source>
</reference>
<keyword evidence="2" id="KW-1185">Reference proteome</keyword>
<dbReference type="AlphaFoldDB" id="A0A1X1EQD4"/>